<dbReference type="AlphaFoldDB" id="A0A643JN58"/>
<sequence length="237" mass="25974">MGIEARLMLALLESQYAGEDHLILTVSDIATAERRAMQIYRTWAMARLSQVVALRRGQGSEVMQAIAVGVVIALLVNRSDTKDRAVIRGDHSTADGQQVDSAIFAGAEAFAAEVSRNRSSRATGEQRLKGGYALSEARRRLADHLVVTPDGNNGGELLYIPAEHRRDVVEFLGRDLARRPRLTQSVLASAFDLLVAAYRGAAGQLAHRGMVFERSTDTRSLKDDLIQEFLKGQRSSL</sequence>
<dbReference type="EMBL" id="VZRB01000066">
    <property type="protein sequence ID" value="KAB1139320.1"/>
    <property type="molecule type" value="Genomic_DNA"/>
</dbReference>
<keyword evidence="2" id="KW-1185">Reference proteome</keyword>
<dbReference type="Proteomes" id="UP000442707">
    <property type="component" value="Unassembled WGS sequence"/>
</dbReference>
<reference evidence="1 2" key="1">
    <citation type="submission" date="2019-09" db="EMBL/GenBank/DDBJ databases">
        <title>Screening of Novel Bioactive Compounds from Soil-Associated.</title>
        <authorList>
            <person name="Zhao S."/>
        </authorList>
    </citation>
    <scope>NUCLEOTIDE SEQUENCE [LARGE SCALE GENOMIC DNA]</scope>
    <source>
        <strain evidence="1 2">HIT-DPA4</strain>
    </source>
</reference>
<comment type="caution">
    <text evidence="1">The sequence shown here is derived from an EMBL/GenBank/DDBJ whole genome shotgun (WGS) entry which is preliminary data.</text>
</comment>
<name>A0A643JN58_9ACTN</name>
<protein>
    <submittedName>
        <fullName evidence="1">Uncharacterized protein</fullName>
    </submittedName>
</protein>
<organism evidence="1 2">
    <name type="scientific">Streptomyces luteolifulvus</name>
    <dbReference type="NCBI Taxonomy" id="2615112"/>
    <lineage>
        <taxon>Bacteria</taxon>
        <taxon>Bacillati</taxon>
        <taxon>Actinomycetota</taxon>
        <taxon>Actinomycetes</taxon>
        <taxon>Kitasatosporales</taxon>
        <taxon>Streptomycetaceae</taxon>
        <taxon>Streptomyces</taxon>
    </lineage>
</organism>
<accession>A0A643JN58</accession>
<gene>
    <name evidence="1" type="ORF">F7R91_40525</name>
</gene>
<proteinExistence type="predicted"/>
<evidence type="ECO:0000313" key="1">
    <source>
        <dbReference type="EMBL" id="KAB1139320.1"/>
    </source>
</evidence>
<evidence type="ECO:0000313" key="2">
    <source>
        <dbReference type="Proteomes" id="UP000442707"/>
    </source>
</evidence>